<reference evidence="4" key="1">
    <citation type="submission" date="2016-10" db="EMBL/GenBank/DDBJ databases">
        <authorList>
            <person name="Varghese N."/>
            <person name="Submissions S."/>
        </authorList>
    </citation>
    <scope>NUCLEOTIDE SEQUENCE [LARGE SCALE GENOMIC DNA]</scope>
    <source>
        <strain evidence="4">CGMCC 1.7285</strain>
    </source>
</reference>
<dbReference type="SUPFAM" id="SSF53756">
    <property type="entry name" value="UDP-Glycosyltransferase/glycogen phosphorylase"/>
    <property type="match status" value="1"/>
</dbReference>
<sequence length="391" mass="43356">MKLLILSFYYAPDLCAGSFRCTALVEELRKRDIEIEVITTLPNRYAGFSAEAPKFEQDGNVTIHRVALPAHDSGMADQARAFGAFYRAARRLVRERRFDGVFATSSRLFTAFLGARIARSLNVPLYLDIRDIFVDTLNDVLPKKVTWAASPVLNLVERYTFSRAGRINLVSAGFAEYFRSRYPNAGYSWFTNGIDQEFLSAAPVDSRNLGSGNQLTILYAGNIGEGQGLHKIVPTLALELAGKAKVEVIGAGGRLEQLKDACSDVENVSLLPPVSRSALIDAYRKADVLFLHLNDYDAFKKVLPSKIFEYAALGKPILAGVGGYAADFIREHVSNAAVFEPGDVAGAVRGFEQLSMREEPRIEFVERFARTQIMNEMADDILSFMRGDQRD</sequence>
<dbReference type="InterPro" id="IPR001296">
    <property type="entry name" value="Glyco_trans_1"/>
</dbReference>
<name>A0A1I6GRV9_9GAMM</name>
<dbReference type="CDD" id="cd03794">
    <property type="entry name" value="GT4_WbuB-like"/>
    <property type="match status" value="1"/>
</dbReference>
<gene>
    <name evidence="3" type="ORF">SAMN04488070_1126</name>
</gene>
<evidence type="ECO:0000259" key="1">
    <source>
        <dbReference type="Pfam" id="PF00534"/>
    </source>
</evidence>
<organism evidence="3 4">
    <name type="scientific">Pseudidiomarina maritima</name>
    <dbReference type="NCBI Taxonomy" id="519453"/>
    <lineage>
        <taxon>Bacteria</taxon>
        <taxon>Pseudomonadati</taxon>
        <taxon>Pseudomonadota</taxon>
        <taxon>Gammaproteobacteria</taxon>
        <taxon>Alteromonadales</taxon>
        <taxon>Idiomarinaceae</taxon>
        <taxon>Pseudidiomarina</taxon>
    </lineage>
</organism>
<proteinExistence type="predicted"/>
<dbReference type="GO" id="GO:0016758">
    <property type="term" value="F:hexosyltransferase activity"/>
    <property type="evidence" value="ECO:0007669"/>
    <property type="project" value="TreeGrafter"/>
</dbReference>
<dbReference type="PANTHER" id="PTHR45947:SF3">
    <property type="entry name" value="SULFOQUINOVOSYL TRANSFERASE SQD2"/>
    <property type="match status" value="1"/>
</dbReference>
<dbReference type="PANTHER" id="PTHR45947">
    <property type="entry name" value="SULFOQUINOVOSYL TRANSFERASE SQD2"/>
    <property type="match status" value="1"/>
</dbReference>
<dbReference type="Proteomes" id="UP000199424">
    <property type="component" value="Unassembled WGS sequence"/>
</dbReference>
<accession>A0A1I6GRV9</accession>
<dbReference type="InterPro" id="IPR050194">
    <property type="entry name" value="Glycosyltransferase_grp1"/>
</dbReference>
<dbReference type="AlphaFoldDB" id="A0A1I6GRV9"/>
<protein>
    <submittedName>
        <fullName evidence="3">Glycosyltransferase involved in cell wall bisynthesis</fullName>
    </submittedName>
</protein>
<dbReference type="RefSeq" id="WP_092856157.1">
    <property type="nucleotide sequence ID" value="NZ_FOYU01000001.1"/>
</dbReference>
<evidence type="ECO:0000259" key="2">
    <source>
        <dbReference type="Pfam" id="PF13579"/>
    </source>
</evidence>
<dbReference type="InterPro" id="IPR028098">
    <property type="entry name" value="Glyco_trans_4-like_N"/>
</dbReference>
<dbReference type="Pfam" id="PF00534">
    <property type="entry name" value="Glycos_transf_1"/>
    <property type="match status" value="1"/>
</dbReference>
<keyword evidence="3" id="KW-0808">Transferase</keyword>
<evidence type="ECO:0000313" key="4">
    <source>
        <dbReference type="Proteomes" id="UP000199424"/>
    </source>
</evidence>
<feature type="domain" description="Glycosyltransferase subfamily 4-like N-terminal" evidence="2">
    <location>
        <begin position="21"/>
        <end position="182"/>
    </location>
</feature>
<dbReference type="Gene3D" id="3.40.50.2000">
    <property type="entry name" value="Glycogen Phosphorylase B"/>
    <property type="match status" value="2"/>
</dbReference>
<dbReference type="Pfam" id="PF13579">
    <property type="entry name" value="Glyco_trans_4_4"/>
    <property type="match status" value="1"/>
</dbReference>
<evidence type="ECO:0000313" key="3">
    <source>
        <dbReference type="EMBL" id="SFR44821.1"/>
    </source>
</evidence>
<dbReference type="EMBL" id="FOYU01000001">
    <property type="protein sequence ID" value="SFR44821.1"/>
    <property type="molecule type" value="Genomic_DNA"/>
</dbReference>
<feature type="domain" description="Glycosyl transferase family 1" evidence="1">
    <location>
        <begin position="212"/>
        <end position="364"/>
    </location>
</feature>
<keyword evidence="4" id="KW-1185">Reference proteome</keyword>